<accession>A0A1I1YY77</accession>
<dbReference type="Gene3D" id="3.40.50.300">
    <property type="entry name" value="P-loop containing nucleotide triphosphate hydrolases"/>
    <property type="match status" value="1"/>
</dbReference>
<dbReference type="Gene3D" id="1.10.260.40">
    <property type="entry name" value="lambda repressor-like DNA-binding domains"/>
    <property type="match status" value="1"/>
</dbReference>
<organism evidence="3 4">
    <name type="scientific">Nannocystis exedens</name>
    <dbReference type="NCBI Taxonomy" id="54"/>
    <lineage>
        <taxon>Bacteria</taxon>
        <taxon>Pseudomonadati</taxon>
        <taxon>Myxococcota</taxon>
        <taxon>Polyangia</taxon>
        <taxon>Nannocystales</taxon>
        <taxon>Nannocystaceae</taxon>
        <taxon>Nannocystis</taxon>
    </lineage>
</organism>
<dbReference type="Gene3D" id="1.25.40.10">
    <property type="entry name" value="Tetratricopeptide repeat domain"/>
    <property type="match status" value="1"/>
</dbReference>
<dbReference type="GO" id="GO:0003677">
    <property type="term" value="F:DNA binding"/>
    <property type="evidence" value="ECO:0007669"/>
    <property type="project" value="InterPro"/>
</dbReference>
<feature type="domain" description="HTH cro/C1-type" evidence="2">
    <location>
        <begin position="35"/>
        <end position="69"/>
    </location>
</feature>
<dbReference type="InterPro" id="IPR011990">
    <property type="entry name" value="TPR-like_helical_dom_sf"/>
</dbReference>
<evidence type="ECO:0000313" key="4">
    <source>
        <dbReference type="Proteomes" id="UP000199400"/>
    </source>
</evidence>
<reference evidence="4" key="1">
    <citation type="submission" date="2016-10" db="EMBL/GenBank/DDBJ databases">
        <authorList>
            <person name="Varghese N."/>
            <person name="Submissions S."/>
        </authorList>
    </citation>
    <scope>NUCLEOTIDE SEQUENCE [LARGE SCALE GENOMIC DNA]</scope>
    <source>
        <strain evidence="4">ATCC 25963</strain>
    </source>
</reference>
<dbReference type="InterPro" id="IPR010982">
    <property type="entry name" value="Lambda_DNA-bd_dom_sf"/>
</dbReference>
<name>A0A1I1YY77_9BACT</name>
<dbReference type="InterPro" id="IPR027417">
    <property type="entry name" value="P-loop_NTPase"/>
</dbReference>
<evidence type="ECO:0000259" key="2">
    <source>
        <dbReference type="PROSITE" id="PS50943"/>
    </source>
</evidence>
<dbReference type="SUPFAM" id="SSF52540">
    <property type="entry name" value="P-loop containing nucleoside triphosphate hydrolases"/>
    <property type="match status" value="1"/>
</dbReference>
<dbReference type="Proteomes" id="UP000199400">
    <property type="component" value="Unassembled WGS sequence"/>
</dbReference>
<dbReference type="STRING" id="54.SAMN02745121_03547"/>
<dbReference type="SUPFAM" id="SSF48452">
    <property type="entry name" value="TPR-like"/>
    <property type="match status" value="1"/>
</dbReference>
<proteinExistence type="predicted"/>
<protein>
    <submittedName>
        <fullName evidence="3">Helix-turn-helix</fullName>
    </submittedName>
</protein>
<feature type="region of interest" description="Disordered" evidence="1">
    <location>
        <begin position="1"/>
        <end position="20"/>
    </location>
</feature>
<dbReference type="SMART" id="SM00530">
    <property type="entry name" value="HTH_XRE"/>
    <property type="match status" value="1"/>
</dbReference>
<dbReference type="EMBL" id="FOMX01000010">
    <property type="protein sequence ID" value="SFE23113.1"/>
    <property type="molecule type" value="Genomic_DNA"/>
</dbReference>
<keyword evidence="4" id="KW-1185">Reference proteome</keyword>
<dbReference type="Pfam" id="PF01381">
    <property type="entry name" value="HTH_3"/>
    <property type="match status" value="1"/>
</dbReference>
<sequence>MASEGLQDEDRGRAEPGKTGYDGARAVLRFNHELLARVRTELNLTQEAAAAAVGVDVRTYRRYESGAVNEAAEGFVVRNASRRRLLGAMCRELGIAERELVVAGRPMVQEAAPAGWRPGHAHTLPRARHFVGREEALALLRERSRGVVAVVAIGGAGKTALVERFVAGLGEGPLAGGLFVWSFYDDTRVEAFFAAATRYFTGGAEVPAGGRPQALQEALASGPPHVLVLDGLEVLQGSGLDGSTYGRIGDGALRRLLMSAARGLGAARVVVTTRFEPTDLQAWDGAGLTTLRLGGLSPAEGSTLLERWGLTAGASLGPLVERVGGHALSVAMLGSYAGTFLDGDGERAQAIALEPAARDDVQARRLLAVLAAYARALAPEERDLVARLALFPAGADVELLARLAAAGGAVAGALAGLDAAKIGPILARLERLGLVARAAPRRYTAHPFVAEYFRSLLAAPPAAIHEVEREHLIARLDVHRPGPHADERLDTYEALLLHTLRAGRTGDAASIYFRSLGGFSHLGLQLGAMSRGARIVREFAEGGDPARMTTQLEAGRRARLVYDWGLYAGALGDLAQASRCYRIHGTWMREAGNLEGLTTSLRALAYTERLAGALSEALQLCEAAAEVAIRVEAPGDAARALALKARVLHDLGRVEAADACFAEARALGDRPFARRSFWAAEHALGLGRVAAARAEIEANLAGLHELGWAGHRAHAETILGALALAGDEPDPDRASDHLMHARTWTTATGEVEVVLRCHALEAQICLAERRFADAERALRSGLVLAETCGFGLFAVDFNNLALTRALAVGSGVKETAAQALSAAQARPSYAWGLAEALHLAGVAALETGTEARAWLAQAATLRAALQHPQLAATQAALARAGG</sequence>
<evidence type="ECO:0000256" key="1">
    <source>
        <dbReference type="SAM" id="MobiDB-lite"/>
    </source>
</evidence>
<dbReference type="PROSITE" id="PS50943">
    <property type="entry name" value="HTH_CROC1"/>
    <property type="match status" value="1"/>
</dbReference>
<evidence type="ECO:0000313" key="3">
    <source>
        <dbReference type="EMBL" id="SFE23113.1"/>
    </source>
</evidence>
<gene>
    <name evidence="3" type="ORF">SAMN02745121_03547</name>
</gene>
<dbReference type="AlphaFoldDB" id="A0A1I1YY77"/>
<dbReference type="SUPFAM" id="SSF47413">
    <property type="entry name" value="lambda repressor-like DNA-binding domains"/>
    <property type="match status" value="1"/>
</dbReference>
<dbReference type="CDD" id="cd00093">
    <property type="entry name" value="HTH_XRE"/>
    <property type="match status" value="1"/>
</dbReference>
<dbReference type="InterPro" id="IPR001387">
    <property type="entry name" value="Cro/C1-type_HTH"/>
</dbReference>